<dbReference type="SUPFAM" id="SSF64182">
    <property type="entry name" value="DHH phosphoesterases"/>
    <property type="match status" value="1"/>
</dbReference>
<sequence length="326" mass="35113">MNQLEEAYRRAEEFLRSHHRFLLLTHVHPDGDALGSVLGMASVLKHLGKEVVVAHEEPMPERFSYLPGIGEVRPVDEVTDVFPAAVAVDCADLRRLGKAAEKLTSDTRLLNVDHHATNDRFGTENLVDPDASASCQLVSELAKRLGVPLAGETAICLYTGLFTDTGGFRYSNTSSAVLRLAAEMIDSGLDPYPIALQAVETVTEKQLRLLVVALDGLRTAAKGKIAYLAVTRQMMEETGTGVEDTQELVNYARNLAGVEVGVMFREEGDNEIKVSLRAKHEVNVSQIAAQFGGGGHARAAGFTVQGPLDKAIRQVVDAVAAQVGQG</sequence>
<name>A0A6F9E934_9BACL</name>
<dbReference type="PANTHER" id="PTHR47618">
    <property type="entry name" value="BIFUNCTIONAL OLIGORIBONUCLEASE AND PAP PHOSPHATASE NRNA"/>
    <property type="match status" value="1"/>
</dbReference>
<dbReference type="InterPro" id="IPR003156">
    <property type="entry name" value="DHHA1_dom"/>
</dbReference>
<gene>
    <name evidence="3" type="ORF">COOX1_1864</name>
</gene>
<accession>A0A6F9E934</accession>
<evidence type="ECO:0000259" key="2">
    <source>
        <dbReference type="Pfam" id="PF02272"/>
    </source>
</evidence>
<dbReference type="Gene3D" id="3.10.310.30">
    <property type="match status" value="1"/>
</dbReference>
<dbReference type="RefSeq" id="WP_232059664.1">
    <property type="nucleotide sequence ID" value="NZ_CP047972.1"/>
</dbReference>
<dbReference type="InterPro" id="IPR001667">
    <property type="entry name" value="DDH_dom"/>
</dbReference>
<feature type="domain" description="DDH" evidence="1">
    <location>
        <begin position="22"/>
        <end position="160"/>
    </location>
</feature>
<proteinExistence type="predicted"/>
<dbReference type="PANTHER" id="PTHR47618:SF1">
    <property type="entry name" value="BIFUNCTIONAL OLIGORIBONUCLEASE AND PAP PHOSPHATASE NRNA"/>
    <property type="match status" value="1"/>
</dbReference>
<feature type="domain" description="DHHA1" evidence="2">
    <location>
        <begin position="229"/>
        <end position="321"/>
    </location>
</feature>
<protein>
    <submittedName>
        <fullName evidence="3">Phosphoesterase RecJ domain protein</fullName>
    </submittedName>
</protein>
<dbReference type="GO" id="GO:0003676">
    <property type="term" value="F:nucleic acid binding"/>
    <property type="evidence" value="ECO:0007669"/>
    <property type="project" value="InterPro"/>
</dbReference>
<organism evidence="3 4">
    <name type="scientific">Kyrpidia spormannii</name>
    <dbReference type="NCBI Taxonomy" id="2055160"/>
    <lineage>
        <taxon>Bacteria</taxon>
        <taxon>Bacillati</taxon>
        <taxon>Bacillota</taxon>
        <taxon>Bacilli</taxon>
        <taxon>Bacillales</taxon>
        <taxon>Alicyclobacillaceae</taxon>
        <taxon>Kyrpidia</taxon>
    </lineage>
</organism>
<evidence type="ECO:0000259" key="1">
    <source>
        <dbReference type="Pfam" id="PF01368"/>
    </source>
</evidence>
<dbReference type="Proteomes" id="UP000502196">
    <property type="component" value="Chromosome"/>
</dbReference>
<dbReference type="EMBL" id="LR792683">
    <property type="protein sequence ID" value="CAB3393348.1"/>
    <property type="molecule type" value="Genomic_DNA"/>
</dbReference>
<dbReference type="InterPro" id="IPR051319">
    <property type="entry name" value="Oligoribo/pAp-PDE_c-di-AMP_PDE"/>
</dbReference>
<evidence type="ECO:0000313" key="4">
    <source>
        <dbReference type="Proteomes" id="UP000502196"/>
    </source>
</evidence>
<dbReference type="Pfam" id="PF02272">
    <property type="entry name" value="DHHA1"/>
    <property type="match status" value="1"/>
</dbReference>
<reference evidence="3 4" key="1">
    <citation type="submission" date="2020-04" db="EMBL/GenBank/DDBJ databases">
        <authorList>
            <person name="Hogendoorn C."/>
        </authorList>
    </citation>
    <scope>NUCLEOTIDE SEQUENCE [LARGE SCALE GENOMIC DNA]</scope>
    <source>
        <strain evidence="3">COOX1</strain>
    </source>
</reference>
<dbReference type="InterPro" id="IPR038763">
    <property type="entry name" value="DHH_sf"/>
</dbReference>
<dbReference type="AlphaFoldDB" id="A0A6F9E934"/>
<dbReference type="Gene3D" id="3.90.1640.10">
    <property type="entry name" value="inorganic pyrophosphatase (n-terminal core)"/>
    <property type="match status" value="1"/>
</dbReference>
<dbReference type="Pfam" id="PF01368">
    <property type="entry name" value="DHH"/>
    <property type="match status" value="1"/>
</dbReference>
<evidence type="ECO:0000313" key="3">
    <source>
        <dbReference type="EMBL" id="CAB3393348.1"/>
    </source>
</evidence>